<dbReference type="GO" id="GO:0046872">
    <property type="term" value="F:metal ion binding"/>
    <property type="evidence" value="ECO:0007669"/>
    <property type="project" value="UniProtKB-KW"/>
</dbReference>
<comment type="cofactor">
    <cofactor evidence="1">
        <name>Zn(2+)</name>
        <dbReference type="ChEBI" id="CHEBI:29105"/>
    </cofactor>
</comment>
<dbReference type="GO" id="GO:0046103">
    <property type="term" value="P:inosine biosynthetic process"/>
    <property type="evidence" value="ECO:0007669"/>
    <property type="project" value="TreeGrafter"/>
</dbReference>
<dbReference type="OrthoDB" id="5645831at2"/>
<gene>
    <name evidence="9" type="primary">add_2</name>
    <name evidence="9" type="ORF">NCTC13315_01117</name>
</gene>
<evidence type="ECO:0000256" key="3">
    <source>
        <dbReference type="ARBA" id="ARBA00022723"/>
    </source>
</evidence>
<name>A0A378I070_9GAMM</name>
<dbReference type="GO" id="GO:0006154">
    <property type="term" value="P:adenosine catabolic process"/>
    <property type="evidence" value="ECO:0007669"/>
    <property type="project" value="TreeGrafter"/>
</dbReference>
<dbReference type="GO" id="GO:0062154">
    <property type="term" value="F:N6-methyl-AMP deaminase activity"/>
    <property type="evidence" value="ECO:0007669"/>
    <property type="project" value="RHEA"/>
</dbReference>
<evidence type="ECO:0000256" key="5">
    <source>
        <dbReference type="ARBA" id="ARBA00022833"/>
    </source>
</evidence>
<comment type="similarity">
    <text evidence="2">Belongs to the metallo-dependent hydrolases superfamily. Adenosine and AMP deaminases family.</text>
</comment>
<dbReference type="RefSeq" id="WP_115302320.1">
    <property type="nucleotide sequence ID" value="NZ_CAAAHO010000001.1"/>
</dbReference>
<dbReference type="EMBL" id="UGNV01000001">
    <property type="protein sequence ID" value="STX28587.1"/>
    <property type="molecule type" value="Genomic_DNA"/>
</dbReference>
<sequence length="344" mass="38847">MKEKHTGDLHCHLNGSISLAFLKKTAEKNNCLHLYEELEKANQQYLAGTSQQPEQGYPAELLNLVWKQFGLIHRIVQDLSDIANGVIDVVANSDANYLEIRTTPKPIAEFTVLDYIEAFKRGLEEANQTFTTKKAVGLLSLDRTIHTAQDAQYFLEQIIASTPGVLVGLDISGNPLAKRTLTGEELSKTIELVLENNLSIAIHMDEADTQAEKRDTDTVLNTLAAWKAKQPFKEINPFYGKVRLGHCIYLSVEQQQRIRDLGIPIEVCPTCHNKLNWHDKNQEHPVKKIYNDLSSQPIVFGTDDQFIFGASAKLEFSHGLTFFANSKQLTKKELKEHQAQFRFS</sequence>
<keyword evidence="5" id="KW-0862">Zinc</keyword>
<dbReference type="Proteomes" id="UP000254968">
    <property type="component" value="Unassembled WGS sequence"/>
</dbReference>
<accession>A0A378I070</accession>
<keyword evidence="3" id="KW-0479">Metal-binding</keyword>
<evidence type="ECO:0000256" key="2">
    <source>
        <dbReference type="ARBA" id="ARBA00006676"/>
    </source>
</evidence>
<evidence type="ECO:0000259" key="8">
    <source>
        <dbReference type="Pfam" id="PF00962"/>
    </source>
</evidence>
<keyword evidence="6" id="KW-0546">Nucleotide metabolism</keyword>
<dbReference type="EC" id="3.5.4.4" evidence="9"/>
<evidence type="ECO:0000313" key="9">
    <source>
        <dbReference type="EMBL" id="STX28587.1"/>
    </source>
</evidence>
<reference evidence="9 10" key="1">
    <citation type="submission" date="2018-06" db="EMBL/GenBank/DDBJ databases">
        <authorList>
            <consortium name="Pathogen Informatics"/>
            <person name="Doyle S."/>
        </authorList>
    </citation>
    <scope>NUCLEOTIDE SEQUENCE [LARGE SCALE GENOMIC DNA]</scope>
    <source>
        <strain evidence="9 10">NCTC13315</strain>
    </source>
</reference>
<protein>
    <submittedName>
        <fullName evidence="9">Adenosine deaminase</fullName>
        <ecNumber evidence="9">3.5.4.4</ecNumber>
    </submittedName>
</protein>
<evidence type="ECO:0000256" key="7">
    <source>
        <dbReference type="ARBA" id="ARBA00048787"/>
    </source>
</evidence>
<dbReference type="AlphaFoldDB" id="A0A378I070"/>
<dbReference type="Pfam" id="PF00962">
    <property type="entry name" value="A_deaminase"/>
    <property type="match status" value="1"/>
</dbReference>
<feature type="domain" description="Adenosine deaminase" evidence="8">
    <location>
        <begin position="8"/>
        <end position="336"/>
    </location>
</feature>
<keyword evidence="4 9" id="KW-0378">Hydrolase</keyword>
<evidence type="ECO:0000256" key="6">
    <source>
        <dbReference type="ARBA" id="ARBA00023080"/>
    </source>
</evidence>
<evidence type="ECO:0000256" key="4">
    <source>
        <dbReference type="ARBA" id="ARBA00022801"/>
    </source>
</evidence>
<dbReference type="InterPro" id="IPR032466">
    <property type="entry name" value="Metal_Hydrolase"/>
</dbReference>
<dbReference type="GO" id="GO:0004000">
    <property type="term" value="F:adenosine deaminase activity"/>
    <property type="evidence" value="ECO:0007669"/>
    <property type="project" value="TreeGrafter"/>
</dbReference>
<dbReference type="Gene3D" id="3.20.20.140">
    <property type="entry name" value="Metal-dependent hydrolases"/>
    <property type="match status" value="1"/>
</dbReference>
<dbReference type="InterPro" id="IPR006330">
    <property type="entry name" value="Ado/ade_deaminase"/>
</dbReference>
<comment type="catalytic activity">
    <reaction evidence="7">
        <text>N(6)-methyl-AMP + H2O + H(+) = IMP + methylamine</text>
        <dbReference type="Rhea" id="RHEA:16001"/>
        <dbReference type="ChEBI" id="CHEBI:15377"/>
        <dbReference type="ChEBI" id="CHEBI:15378"/>
        <dbReference type="ChEBI" id="CHEBI:58053"/>
        <dbReference type="ChEBI" id="CHEBI:59338"/>
        <dbReference type="ChEBI" id="CHEBI:144842"/>
    </reaction>
    <physiologicalReaction direction="left-to-right" evidence="7">
        <dbReference type="Rhea" id="RHEA:16002"/>
    </physiologicalReaction>
</comment>
<proteinExistence type="inferred from homology"/>
<dbReference type="PANTHER" id="PTHR11409:SF42">
    <property type="entry name" value="ADENOSINE DEAMINASE-LIKE PROTEIN"/>
    <property type="match status" value="1"/>
</dbReference>
<evidence type="ECO:0000256" key="1">
    <source>
        <dbReference type="ARBA" id="ARBA00001947"/>
    </source>
</evidence>
<organism evidence="9 10">
    <name type="scientific">Legionella beliardensis</name>
    <dbReference type="NCBI Taxonomy" id="91822"/>
    <lineage>
        <taxon>Bacteria</taxon>
        <taxon>Pseudomonadati</taxon>
        <taxon>Pseudomonadota</taxon>
        <taxon>Gammaproteobacteria</taxon>
        <taxon>Legionellales</taxon>
        <taxon>Legionellaceae</taxon>
        <taxon>Legionella</taxon>
    </lineage>
</organism>
<evidence type="ECO:0000313" key="10">
    <source>
        <dbReference type="Proteomes" id="UP000254968"/>
    </source>
</evidence>
<dbReference type="SUPFAM" id="SSF51556">
    <property type="entry name" value="Metallo-dependent hydrolases"/>
    <property type="match status" value="1"/>
</dbReference>
<dbReference type="GO" id="GO:0009117">
    <property type="term" value="P:nucleotide metabolic process"/>
    <property type="evidence" value="ECO:0007669"/>
    <property type="project" value="UniProtKB-KW"/>
</dbReference>
<keyword evidence="10" id="KW-1185">Reference proteome</keyword>
<dbReference type="InterPro" id="IPR001365">
    <property type="entry name" value="A_deaminase_dom"/>
</dbReference>
<dbReference type="PANTHER" id="PTHR11409">
    <property type="entry name" value="ADENOSINE DEAMINASE"/>
    <property type="match status" value="1"/>
</dbReference>